<reference evidence="14" key="1">
    <citation type="submission" date="2020-08" db="EMBL/GenBank/DDBJ databases">
        <title>Genome public.</title>
        <authorList>
            <person name="Liu C."/>
            <person name="Sun Q."/>
        </authorList>
    </citation>
    <scope>NUCLEOTIDE SEQUENCE</scope>
    <source>
        <strain evidence="14">BX1005</strain>
    </source>
</reference>
<dbReference type="EC" id="2.5.1.72" evidence="4 13"/>
<evidence type="ECO:0000256" key="1">
    <source>
        <dbReference type="ARBA" id="ARBA00001966"/>
    </source>
</evidence>
<dbReference type="SUPFAM" id="SSF142754">
    <property type="entry name" value="NadA-like"/>
    <property type="match status" value="1"/>
</dbReference>
<name>A0A923LMY9_9FIRM</name>
<evidence type="ECO:0000256" key="4">
    <source>
        <dbReference type="ARBA" id="ARBA00012669"/>
    </source>
</evidence>
<dbReference type="GO" id="GO:0046872">
    <property type="term" value="F:metal ion binding"/>
    <property type="evidence" value="ECO:0007669"/>
    <property type="project" value="UniProtKB-KW"/>
</dbReference>
<evidence type="ECO:0000256" key="5">
    <source>
        <dbReference type="ARBA" id="ARBA00022485"/>
    </source>
</evidence>
<gene>
    <name evidence="14" type="primary">nadA</name>
    <name evidence="14" type="ORF">H8S17_06495</name>
</gene>
<keyword evidence="8" id="KW-0479">Metal-binding</keyword>
<keyword evidence="5" id="KW-0004">4Fe-4S</keyword>
<comment type="caution">
    <text evidence="14">The sequence shown here is derived from an EMBL/GenBank/DDBJ whole genome shotgun (WGS) entry which is preliminary data.</text>
</comment>
<keyword evidence="7" id="KW-0808">Transferase</keyword>
<dbReference type="InterPro" id="IPR036094">
    <property type="entry name" value="NadA_sf"/>
</dbReference>
<dbReference type="GO" id="GO:0051539">
    <property type="term" value="F:4 iron, 4 sulfur cluster binding"/>
    <property type="evidence" value="ECO:0007669"/>
    <property type="project" value="UniProtKB-KW"/>
</dbReference>
<sequence length="303" mass="34000">MNLSQEILKQKKEKDVVILAHYYVDGAVQEIADFVGDSYALAKKAAETDAKNILFAGVPFMGESAKLLNPDKHVYMVDTTAGCAMADMIDAKEVKRVRTQYPKAAVVCYVNSSAEVKAESDVCVTSSNAVRVTEKLPQKQIYFIPDSHLAHFVAESMPEKEFIYHDGCCPVHQKIDADSLKKAKEKHKGAKVLSHPECAEDILALSDYVGSTADIIHYAREDQTKEYIIATETGVFYQLEKENPDKKFYPVTDCQVCPDMKKVTLEKILQILEHLEEQKEIVLEEHIMTQAKLPLEKMLALAE</sequence>
<dbReference type="GO" id="GO:0008987">
    <property type="term" value="F:quinolinate synthetase A activity"/>
    <property type="evidence" value="ECO:0007669"/>
    <property type="project" value="UniProtKB-UniRule"/>
</dbReference>
<comment type="cofactor">
    <cofactor evidence="1">
        <name>[4Fe-4S] cluster</name>
        <dbReference type="ChEBI" id="CHEBI:49883"/>
    </cofactor>
</comment>
<evidence type="ECO:0000313" key="14">
    <source>
        <dbReference type="EMBL" id="MBC5713864.1"/>
    </source>
</evidence>
<protein>
    <recommendedName>
        <fullName evidence="12 13">Quinolinate synthase</fullName>
        <ecNumber evidence="4 13">2.5.1.72</ecNumber>
    </recommendedName>
</protein>
<evidence type="ECO:0000256" key="6">
    <source>
        <dbReference type="ARBA" id="ARBA00022642"/>
    </source>
</evidence>
<dbReference type="NCBIfam" id="NF006878">
    <property type="entry name" value="PRK09375.1-2"/>
    <property type="match status" value="1"/>
</dbReference>
<evidence type="ECO:0000256" key="2">
    <source>
        <dbReference type="ARBA" id="ARBA00003791"/>
    </source>
</evidence>
<dbReference type="GO" id="GO:0034628">
    <property type="term" value="P:'de novo' NAD+ biosynthetic process from L-aspartate"/>
    <property type="evidence" value="ECO:0007669"/>
    <property type="project" value="TreeGrafter"/>
</dbReference>
<keyword evidence="10" id="KW-0411">Iron-sulfur</keyword>
<comment type="function">
    <text evidence="2">Catalyzes the condensation of iminoaspartate with dihydroxyacetone phosphate to form quinolinate.</text>
</comment>
<comment type="pathway">
    <text evidence="3">Cofactor biosynthesis; NAD(+) biosynthesis; quinolinate from iminoaspartate: step 1/1.</text>
</comment>
<organism evidence="14 15">
    <name type="scientific">Roseburia zhanii</name>
    <dbReference type="NCBI Taxonomy" id="2763064"/>
    <lineage>
        <taxon>Bacteria</taxon>
        <taxon>Bacillati</taxon>
        <taxon>Bacillota</taxon>
        <taxon>Clostridia</taxon>
        <taxon>Lachnospirales</taxon>
        <taxon>Lachnospiraceae</taxon>
        <taxon>Roseburia</taxon>
    </lineage>
</organism>
<dbReference type="PANTHER" id="PTHR30573">
    <property type="entry name" value="QUINOLINATE SYNTHETASE A"/>
    <property type="match status" value="1"/>
</dbReference>
<dbReference type="InterPro" id="IPR003473">
    <property type="entry name" value="NadA"/>
</dbReference>
<dbReference type="Gene3D" id="3.40.50.10800">
    <property type="entry name" value="NadA-like"/>
    <property type="match status" value="3"/>
</dbReference>
<dbReference type="AlphaFoldDB" id="A0A923LMY9"/>
<keyword evidence="6" id="KW-0662">Pyridine nucleotide biosynthesis</keyword>
<evidence type="ECO:0000256" key="11">
    <source>
        <dbReference type="ARBA" id="ARBA00050125"/>
    </source>
</evidence>
<evidence type="ECO:0000256" key="13">
    <source>
        <dbReference type="NCBIfam" id="TIGR00550"/>
    </source>
</evidence>
<dbReference type="FunFam" id="3.40.50.10800:FF:000001">
    <property type="entry name" value="Quinolinate synthase A"/>
    <property type="match status" value="1"/>
</dbReference>
<evidence type="ECO:0000256" key="9">
    <source>
        <dbReference type="ARBA" id="ARBA00023004"/>
    </source>
</evidence>
<dbReference type="NCBIfam" id="TIGR00550">
    <property type="entry name" value="nadA"/>
    <property type="match status" value="1"/>
</dbReference>
<evidence type="ECO:0000313" key="15">
    <source>
        <dbReference type="Proteomes" id="UP000606720"/>
    </source>
</evidence>
<dbReference type="Proteomes" id="UP000606720">
    <property type="component" value="Unassembled WGS sequence"/>
</dbReference>
<dbReference type="EMBL" id="JACOPH010000004">
    <property type="protein sequence ID" value="MBC5713864.1"/>
    <property type="molecule type" value="Genomic_DNA"/>
</dbReference>
<evidence type="ECO:0000256" key="12">
    <source>
        <dbReference type="ARBA" id="ARBA00073059"/>
    </source>
</evidence>
<proteinExistence type="predicted"/>
<dbReference type="GO" id="GO:0005829">
    <property type="term" value="C:cytosol"/>
    <property type="evidence" value="ECO:0007669"/>
    <property type="project" value="TreeGrafter"/>
</dbReference>
<dbReference type="PANTHER" id="PTHR30573:SF0">
    <property type="entry name" value="QUINOLINATE SYNTHASE, CHLOROPLASTIC"/>
    <property type="match status" value="1"/>
</dbReference>
<keyword evidence="15" id="KW-1185">Reference proteome</keyword>
<dbReference type="RefSeq" id="WP_186866672.1">
    <property type="nucleotide sequence ID" value="NZ_JACOPH010000004.1"/>
</dbReference>
<comment type="catalytic activity">
    <reaction evidence="11">
        <text>iminosuccinate + dihydroxyacetone phosphate = quinolinate + phosphate + 2 H2O + H(+)</text>
        <dbReference type="Rhea" id="RHEA:25888"/>
        <dbReference type="ChEBI" id="CHEBI:15377"/>
        <dbReference type="ChEBI" id="CHEBI:15378"/>
        <dbReference type="ChEBI" id="CHEBI:29959"/>
        <dbReference type="ChEBI" id="CHEBI:43474"/>
        <dbReference type="ChEBI" id="CHEBI:57642"/>
        <dbReference type="ChEBI" id="CHEBI:77875"/>
        <dbReference type="EC" id="2.5.1.72"/>
    </reaction>
    <physiologicalReaction direction="left-to-right" evidence="11">
        <dbReference type="Rhea" id="RHEA:25889"/>
    </physiologicalReaction>
</comment>
<dbReference type="Pfam" id="PF02445">
    <property type="entry name" value="NadA"/>
    <property type="match status" value="1"/>
</dbReference>
<keyword evidence="9" id="KW-0408">Iron</keyword>
<accession>A0A923LMY9</accession>
<evidence type="ECO:0000256" key="10">
    <source>
        <dbReference type="ARBA" id="ARBA00023014"/>
    </source>
</evidence>
<evidence type="ECO:0000256" key="3">
    <source>
        <dbReference type="ARBA" id="ARBA00005065"/>
    </source>
</evidence>
<evidence type="ECO:0000256" key="8">
    <source>
        <dbReference type="ARBA" id="ARBA00022723"/>
    </source>
</evidence>
<evidence type="ECO:0000256" key="7">
    <source>
        <dbReference type="ARBA" id="ARBA00022679"/>
    </source>
</evidence>